<dbReference type="InterPro" id="IPR011712">
    <property type="entry name" value="Sig_transdc_His_kin_sub3_dim/P"/>
</dbReference>
<keyword evidence="7" id="KW-0067">ATP-binding</keyword>
<keyword evidence="10" id="KW-0472">Membrane</keyword>
<feature type="transmembrane region" description="Helical" evidence="10">
    <location>
        <begin position="142"/>
        <end position="161"/>
    </location>
</feature>
<dbReference type="Proteomes" id="UP000199052">
    <property type="component" value="Unassembled WGS sequence"/>
</dbReference>
<evidence type="ECO:0000256" key="8">
    <source>
        <dbReference type="ARBA" id="ARBA00023012"/>
    </source>
</evidence>
<feature type="transmembrane region" description="Helical" evidence="10">
    <location>
        <begin position="92"/>
        <end position="109"/>
    </location>
</feature>
<keyword evidence="4" id="KW-0808">Transferase</keyword>
<keyword evidence="5" id="KW-0547">Nucleotide-binding</keyword>
<evidence type="ECO:0000256" key="5">
    <source>
        <dbReference type="ARBA" id="ARBA00022741"/>
    </source>
</evidence>
<evidence type="ECO:0000259" key="11">
    <source>
        <dbReference type="Pfam" id="PF07730"/>
    </source>
</evidence>
<evidence type="ECO:0000313" key="13">
    <source>
        <dbReference type="EMBL" id="NYH86969.1"/>
    </source>
</evidence>
<keyword evidence="8" id="KW-0902">Two-component regulatory system</keyword>
<evidence type="ECO:0000256" key="7">
    <source>
        <dbReference type="ARBA" id="ARBA00022840"/>
    </source>
</evidence>
<organism evidence="14 15">
    <name type="scientific">Actinopolymorpha cephalotaxi</name>
    <dbReference type="NCBI Taxonomy" id="504797"/>
    <lineage>
        <taxon>Bacteria</taxon>
        <taxon>Bacillati</taxon>
        <taxon>Actinomycetota</taxon>
        <taxon>Actinomycetes</taxon>
        <taxon>Propionibacteriales</taxon>
        <taxon>Actinopolymorphaceae</taxon>
        <taxon>Actinopolymorpha</taxon>
    </lineage>
</organism>
<dbReference type="Gene3D" id="1.20.5.1930">
    <property type="match status" value="1"/>
</dbReference>
<dbReference type="GO" id="GO:0005524">
    <property type="term" value="F:ATP binding"/>
    <property type="evidence" value="ECO:0007669"/>
    <property type="project" value="UniProtKB-KW"/>
</dbReference>
<dbReference type="GO" id="GO:0016020">
    <property type="term" value="C:membrane"/>
    <property type="evidence" value="ECO:0007669"/>
    <property type="project" value="InterPro"/>
</dbReference>
<accession>A0A1I2YHU9</accession>
<dbReference type="STRING" id="504797.SAMN05421678_11496"/>
<name>A0A1I2YHU9_9ACTN</name>
<evidence type="ECO:0000313" key="15">
    <source>
        <dbReference type="Proteomes" id="UP000199052"/>
    </source>
</evidence>
<dbReference type="EMBL" id="FOOI01000014">
    <property type="protein sequence ID" value="SFH25037.1"/>
    <property type="molecule type" value="Genomic_DNA"/>
</dbReference>
<dbReference type="RefSeq" id="WP_237768987.1">
    <property type="nucleotide sequence ID" value="NZ_FOOI01000014.1"/>
</dbReference>
<evidence type="ECO:0000256" key="10">
    <source>
        <dbReference type="SAM" id="Phobius"/>
    </source>
</evidence>
<feature type="region of interest" description="Disordered" evidence="9">
    <location>
        <begin position="357"/>
        <end position="376"/>
    </location>
</feature>
<dbReference type="PANTHER" id="PTHR24421">
    <property type="entry name" value="NITRATE/NITRITE SENSOR PROTEIN NARX-RELATED"/>
    <property type="match status" value="1"/>
</dbReference>
<dbReference type="InterPro" id="IPR050482">
    <property type="entry name" value="Sensor_HK_TwoCompSys"/>
</dbReference>
<evidence type="ECO:0000259" key="12">
    <source>
        <dbReference type="Pfam" id="PF23539"/>
    </source>
</evidence>
<feature type="transmembrane region" description="Helical" evidence="10">
    <location>
        <begin position="44"/>
        <end position="63"/>
    </location>
</feature>
<evidence type="ECO:0000256" key="6">
    <source>
        <dbReference type="ARBA" id="ARBA00022777"/>
    </source>
</evidence>
<evidence type="ECO:0000313" key="14">
    <source>
        <dbReference type="EMBL" id="SFH25037.1"/>
    </source>
</evidence>
<keyword evidence="10" id="KW-0812">Transmembrane</keyword>
<feature type="transmembrane region" description="Helical" evidence="10">
    <location>
        <begin position="116"/>
        <end position="136"/>
    </location>
</feature>
<dbReference type="Pfam" id="PF23539">
    <property type="entry name" value="DUF7134"/>
    <property type="match status" value="1"/>
</dbReference>
<gene>
    <name evidence="13" type="ORF">FHR37_005820</name>
    <name evidence="14" type="ORF">SAMN05421678_11496</name>
</gene>
<dbReference type="GO" id="GO:0046983">
    <property type="term" value="F:protein dimerization activity"/>
    <property type="evidence" value="ECO:0007669"/>
    <property type="project" value="InterPro"/>
</dbReference>
<sequence length="414" mass="44014">MLRRTRVRIPYATVAIDVVVAAVAFVVSMGVLTSGGFGTPDPGTRGLDATAVVLGALATLPLVARRFAPLAVYLLTALATVTLLYLRYPFELPLGVLIAAYEVATAYSGAGRQRRIVAMVAIGAFVPLITLAYWLAGVNVESILSGLLLWVAIFAGMWIAGDRTRLRRERLAGLEDQARRSVRDTERERRLAVAEERTRIARELHDSAGHAINVILVQAGAARLLQERDPAGSRQAIATIEDVARTTITEIDRLVHALREDDPAVPPTPADPGALAELLSSRRSDGLALTSEVRGEPRPLPRGVAWAAYRILQEALTNAARHGSGTAHAVVEHRPDAIEITVTNPVPESVRALASAPAVSSDGPVTGAPHTPGTRHGIIGMRERATLLGGSFEAGADHGTFRLSALLPFDGGAR</sequence>
<dbReference type="InterPro" id="IPR055558">
    <property type="entry name" value="DUF7134"/>
</dbReference>
<proteinExistence type="predicted"/>
<comment type="catalytic activity">
    <reaction evidence="1">
        <text>ATP + protein L-histidine = ADP + protein N-phospho-L-histidine.</text>
        <dbReference type="EC" id="2.7.13.3"/>
    </reaction>
</comment>
<dbReference type="EC" id="2.7.13.3" evidence="2"/>
<keyword evidence="10" id="KW-1133">Transmembrane helix</keyword>
<dbReference type="GO" id="GO:0000155">
    <property type="term" value="F:phosphorelay sensor kinase activity"/>
    <property type="evidence" value="ECO:0007669"/>
    <property type="project" value="InterPro"/>
</dbReference>
<reference evidence="14 15" key="1">
    <citation type="submission" date="2016-10" db="EMBL/GenBank/DDBJ databases">
        <authorList>
            <person name="de Groot N.N."/>
        </authorList>
    </citation>
    <scope>NUCLEOTIDE SEQUENCE [LARGE SCALE GENOMIC DNA]</scope>
    <source>
        <strain evidence="14 15">CPCC 202808</strain>
    </source>
</reference>
<dbReference type="AlphaFoldDB" id="A0A1I2YHU9"/>
<dbReference type="InterPro" id="IPR036890">
    <property type="entry name" value="HATPase_C_sf"/>
</dbReference>
<evidence type="ECO:0000256" key="4">
    <source>
        <dbReference type="ARBA" id="ARBA00022679"/>
    </source>
</evidence>
<evidence type="ECO:0000256" key="1">
    <source>
        <dbReference type="ARBA" id="ARBA00000085"/>
    </source>
</evidence>
<evidence type="ECO:0000256" key="9">
    <source>
        <dbReference type="SAM" id="MobiDB-lite"/>
    </source>
</evidence>
<dbReference type="Gene3D" id="3.30.565.10">
    <property type="entry name" value="Histidine kinase-like ATPase, C-terminal domain"/>
    <property type="match status" value="1"/>
</dbReference>
<dbReference type="SUPFAM" id="SSF55874">
    <property type="entry name" value="ATPase domain of HSP90 chaperone/DNA topoisomerase II/histidine kinase"/>
    <property type="match status" value="1"/>
</dbReference>
<dbReference type="EMBL" id="JACBZA010000001">
    <property type="protein sequence ID" value="NYH86969.1"/>
    <property type="molecule type" value="Genomic_DNA"/>
</dbReference>
<feature type="transmembrane region" description="Helical" evidence="10">
    <location>
        <begin position="12"/>
        <end position="32"/>
    </location>
</feature>
<evidence type="ECO:0000256" key="3">
    <source>
        <dbReference type="ARBA" id="ARBA00022553"/>
    </source>
</evidence>
<evidence type="ECO:0000313" key="16">
    <source>
        <dbReference type="Proteomes" id="UP000533017"/>
    </source>
</evidence>
<dbReference type="Pfam" id="PF07730">
    <property type="entry name" value="HisKA_3"/>
    <property type="match status" value="1"/>
</dbReference>
<dbReference type="PANTHER" id="PTHR24421:SF10">
    <property type="entry name" value="NITRATE_NITRITE SENSOR PROTEIN NARQ"/>
    <property type="match status" value="1"/>
</dbReference>
<protein>
    <recommendedName>
        <fullName evidence="2">histidine kinase</fullName>
        <ecNumber evidence="2">2.7.13.3</ecNumber>
    </recommendedName>
</protein>
<evidence type="ECO:0000256" key="2">
    <source>
        <dbReference type="ARBA" id="ARBA00012438"/>
    </source>
</evidence>
<feature type="transmembrane region" description="Helical" evidence="10">
    <location>
        <begin position="70"/>
        <end position="86"/>
    </location>
</feature>
<dbReference type="Proteomes" id="UP000533017">
    <property type="component" value="Unassembled WGS sequence"/>
</dbReference>
<feature type="domain" description="Signal transduction histidine kinase subgroup 3 dimerisation and phosphoacceptor" evidence="11">
    <location>
        <begin position="196"/>
        <end position="261"/>
    </location>
</feature>
<reference evidence="13 16" key="2">
    <citation type="submission" date="2020-07" db="EMBL/GenBank/DDBJ databases">
        <title>Sequencing the genomes of 1000 actinobacteria strains.</title>
        <authorList>
            <person name="Klenk H.-P."/>
        </authorList>
    </citation>
    <scope>NUCLEOTIDE SEQUENCE [LARGE SCALE GENOMIC DNA]</scope>
    <source>
        <strain evidence="13 16">DSM 45117</strain>
    </source>
</reference>
<feature type="domain" description="DUF7134" evidence="12">
    <location>
        <begin position="14"/>
        <end position="168"/>
    </location>
</feature>
<keyword evidence="6 14" id="KW-0418">Kinase</keyword>
<keyword evidence="16" id="KW-1185">Reference proteome</keyword>
<dbReference type="CDD" id="cd16917">
    <property type="entry name" value="HATPase_UhpB-NarQ-NarX-like"/>
    <property type="match status" value="1"/>
</dbReference>
<keyword evidence="3" id="KW-0597">Phosphoprotein</keyword>